<name>A0ABT3MZM1_9GAMM</name>
<evidence type="ECO:0000313" key="3">
    <source>
        <dbReference type="Proteomes" id="UP001209854"/>
    </source>
</evidence>
<comment type="caution">
    <text evidence="2">The sequence shown here is derived from an EMBL/GenBank/DDBJ whole genome shotgun (WGS) entry which is preliminary data.</text>
</comment>
<reference evidence="2 3" key="1">
    <citation type="submission" date="2022-10" db="EMBL/GenBank/DDBJ databases">
        <title>High-quality genome sequences of two octocoral-associated bacteria, Endozoicomonas euniceicola EF212 and Endozoicomonas gorgoniicola PS125.</title>
        <authorList>
            <person name="Chiou Y.-J."/>
            <person name="Chen Y.-H."/>
        </authorList>
    </citation>
    <scope>NUCLEOTIDE SEQUENCE [LARGE SCALE GENOMIC DNA]</scope>
    <source>
        <strain evidence="2 3">PS125</strain>
    </source>
</reference>
<proteinExistence type="predicted"/>
<dbReference type="InterPro" id="IPR007278">
    <property type="entry name" value="DUF397"/>
</dbReference>
<protein>
    <submittedName>
        <fullName evidence="2">DUF397 domain-containing protein</fullName>
    </submittedName>
</protein>
<feature type="domain" description="DUF397" evidence="1">
    <location>
        <begin position="12"/>
        <end position="64"/>
    </location>
</feature>
<keyword evidence="3" id="KW-1185">Reference proteome</keyword>
<dbReference type="Pfam" id="PF04149">
    <property type="entry name" value="DUF397"/>
    <property type="match status" value="1"/>
</dbReference>
<dbReference type="EMBL" id="JAPFCC010000001">
    <property type="protein sequence ID" value="MCW7554825.1"/>
    <property type="molecule type" value="Genomic_DNA"/>
</dbReference>
<organism evidence="2 3">
    <name type="scientific">Endozoicomonas gorgoniicola</name>
    <dbReference type="NCBI Taxonomy" id="1234144"/>
    <lineage>
        <taxon>Bacteria</taxon>
        <taxon>Pseudomonadati</taxon>
        <taxon>Pseudomonadota</taxon>
        <taxon>Gammaproteobacteria</taxon>
        <taxon>Oceanospirillales</taxon>
        <taxon>Endozoicomonadaceae</taxon>
        <taxon>Endozoicomonas</taxon>
    </lineage>
</organism>
<dbReference type="Proteomes" id="UP001209854">
    <property type="component" value="Unassembled WGS sequence"/>
</dbReference>
<sequence>MSAYFENDRHFKKSSACLPLARVFCVAVAISPEKEVAVRQSSDPDKVTLVFSSAEWDAFIKGVKNGEFDLS</sequence>
<evidence type="ECO:0000313" key="2">
    <source>
        <dbReference type="EMBL" id="MCW7554825.1"/>
    </source>
</evidence>
<dbReference type="RefSeq" id="WP_262564590.1">
    <property type="nucleotide sequence ID" value="NZ_JAPFCC010000001.1"/>
</dbReference>
<accession>A0ABT3MZM1</accession>
<evidence type="ECO:0000259" key="1">
    <source>
        <dbReference type="Pfam" id="PF04149"/>
    </source>
</evidence>
<gene>
    <name evidence="2" type="ORF">NX722_19820</name>
</gene>